<organism evidence="3 4">
    <name type="scientific">Loxostege sticticalis</name>
    <name type="common">Beet webworm moth</name>
    <dbReference type="NCBI Taxonomy" id="481309"/>
    <lineage>
        <taxon>Eukaryota</taxon>
        <taxon>Metazoa</taxon>
        <taxon>Ecdysozoa</taxon>
        <taxon>Arthropoda</taxon>
        <taxon>Hexapoda</taxon>
        <taxon>Insecta</taxon>
        <taxon>Pterygota</taxon>
        <taxon>Neoptera</taxon>
        <taxon>Endopterygota</taxon>
        <taxon>Lepidoptera</taxon>
        <taxon>Glossata</taxon>
        <taxon>Ditrysia</taxon>
        <taxon>Pyraloidea</taxon>
        <taxon>Crambidae</taxon>
        <taxon>Pyraustinae</taxon>
        <taxon>Loxostege</taxon>
    </lineage>
</organism>
<feature type="coiled-coil region" evidence="1">
    <location>
        <begin position="1279"/>
        <end position="1341"/>
    </location>
</feature>
<comment type="caution">
    <text evidence="3">The sequence shown here is derived from an EMBL/GenBank/DDBJ whole genome shotgun (WGS) entry which is preliminary data.</text>
</comment>
<dbReference type="EMBL" id="JBEUOH010000003">
    <property type="protein sequence ID" value="KAL0895708.1"/>
    <property type="molecule type" value="Genomic_DNA"/>
</dbReference>
<gene>
    <name evidence="3" type="ORF">ABMA27_011781</name>
</gene>
<keyword evidence="4" id="KW-1185">Reference proteome</keyword>
<feature type="coiled-coil region" evidence="1">
    <location>
        <begin position="723"/>
        <end position="771"/>
    </location>
</feature>
<feature type="domain" description="GRIP" evidence="2">
    <location>
        <begin position="1340"/>
        <end position="1389"/>
    </location>
</feature>
<evidence type="ECO:0000313" key="3">
    <source>
        <dbReference type="EMBL" id="KAL0895708.1"/>
    </source>
</evidence>
<feature type="coiled-coil region" evidence="1">
    <location>
        <begin position="594"/>
        <end position="642"/>
    </location>
</feature>
<sequence>MFKKLKDKLAEEVKSSPQRIQQFAQAAQAAVTSASSSISDITNSDLFSIGDNEGQAGQTAKQSTSTAQANAFQEVSLMQSGGHASSEPMNFAINHEDNPRQRRLSNSSFASDISFRLPSYESPSMYHLQSDMEVSASEAEERGFSSGAVSLDRVTKEQLYAAYRRTQERYTKYRTQYADLARHYKLLERENAKARSVLVETQDKALRRISELREQCSLEQSAKAHLEKALRVEIEERNLKIEALNTKISLLQNINESNIRTPENVREEPLVDSKKSNENDVQLINLSPESEDAKLSNNEVPTNEQGNLASKLEKMEQLLNKYKESLKSSKEKNSQLTIELTKISTELDNQMKENNKLKAFEVQLVEARQKIQELNIMNEELQNKVNTYDFAKTKELTTLEMDLQKSKEEIVQLRSKIDIFSKREEEYAISLAENKLSIHKELESKESEIKSLKDHLSAAKKELQSLNIIINDYKNNVTALEEERSKLNNEVNESNLNKAKITEMESQILVLTQKCQSLEQLRVKSEEEMKCLQLQMKQETAEKLAMIDRNDYLENKNALLVEENTKRTSQITHLENELLLLKKENASGLNESAKQQLIDEIEFWKAKFNNLEAEIQDERVELAKLQTEIEKLLRNHELIQSQNSELHGLLEELKTENSTLHQKVFQNINNITSWESIADKVKDLQKTLKFISNDAKSFKKCVNDEIPEMRKNIATLDIFSQDFVTLKNKYDKLESDYQILQNDAKSLTEELSRCSEELNTVKANHEHLNSQIQLNVTEKLELQKEMQILSDKFNANTTELKSVKNDKQILIAKLEEVESKCLQLKTAVDDGNNHQKEIQNLSDEFNATTQELNSVKNDKQILIAKLEEVENKCLHLQTALDDGNNHQKEMQNLSDKLNATTQELNSVKNDKQILIAKLEEVENKCLHLQAAVDDGNNQYLEALDNLKVIQDEKRTLVKKIDKIEKENELLNTELEKLKIKHKDDISHITSINSEKEQLMQAVEDKEKLIEKNNQKVTMLSQENITLKNQCESIANSVKDLEDELNEVRKSHADIEGEKDRLTSLIEILEKKEQAKEISNKDIQTEINLPSNTNSSHTSKDNDEIISLLKNIDELNLKNSKYEDDIKHLKETVTQLTNKNVEINEDNLKKVNSITAKCQELQNDYDMIKEENRRLHSDIEGLQTYLAKISKENGVLNDKLRELIASSENTIRSDYQSNELLELQNEVLADKEKIDDLTRENTLLIEENLELKDQLQSQNYADTKNSTNNNENDAVTAEKYNNLLGTKNELEEKVNCLEQMNRSINGNMQQIQGSNEKLKLTNEKLERRLDEALVSLRHLHSLQENTELEYLKNILYEYLTGSGTHSVTLAKVLAAVVKFDDKQTQQVLQKEKERQGILRQLGLL</sequence>
<evidence type="ECO:0000259" key="2">
    <source>
        <dbReference type="PROSITE" id="PS50913"/>
    </source>
</evidence>
<evidence type="ECO:0000313" key="4">
    <source>
        <dbReference type="Proteomes" id="UP001549920"/>
    </source>
</evidence>
<dbReference type="Proteomes" id="UP001549920">
    <property type="component" value="Unassembled WGS sequence"/>
</dbReference>
<feature type="coiled-coil region" evidence="1">
    <location>
        <begin position="170"/>
        <end position="204"/>
    </location>
</feature>
<evidence type="ECO:0000256" key="1">
    <source>
        <dbReference type="SAM" id="Coils"/>
    </source>
</evidence>
<dbReference type="SMART" id="SM00755">
    <property type="entry name" value="Grip"/>
    <property type="match status" value="1"/>
</dbReference>
<dbReference type="PANTHER" id="PTHR19327">
    <property type="entry name" value="GOLGIN"/>
    <property type="match status" value="1"/>
</dbReference>
<accession>A0ABR3IHI0</accession>
<reference evidence="3 4" key="1">
    <citation type="submission" date="2024-06" db="EMBL/GenBank/DDBJ databases">
        <title>A chromosome-level genome assembly of beet webworm, Loxostege sticticalis.</title>
        <authorList>
            <person name="Zhang Y."/>
        </authorList>
    </citation>
    <scope>NUCLEOTIDE SEQUENCE [LARGE SCALE GENOMIC DNA]</scope>
    <source>
        <strain evidence="3">AQ026</strain>
        <tissue evidence="3">Whole body</tissue>
    </source>
</reference>
<feature type="coiled-coil region" evidence="1">
    <location>
        <begin position="1219"/>
        <end position="1253"/>
    </location>
</feature>
<feature type="coiled-coil region" evidence="1">
    <location>
        <begin position="1104"/>
        <end position="1177"/>
    </location>
</feature>
<dbReference type="PROSITE" id="PS50913">
    <property type="entry name" value="GRIP"/>
    <property type="match status" value="1"/>
</dbReference>
<dbReference type="Gene3D" id="1.10.287.1490">
    <property type="match status" value="1"/>
</dbReference>
<dbReference type="SUPFAM" id="SSF57997">
    <property type="entry name" value="Tropomyosin"/>
    <property type="match status" value="1"/>
</dbReference>
<feature type="coiled-coil region" evidence="1">
    <location>
        <begin position="305"/>
        <end position="542"/>
    </location>
</feature>
<proteinExistence type="predicted"/>
<dbReference type="Pfam" id="PF01465">
    <property type="entry name" value="GRIP"/>
    <property type="match status" value="1"/>
</dbReference>
<dbReference type="Gene3D" id="1.10.220.60">
    <property type="entry name" value="GRIP domain"/>
    <property type="match status" value="1"/>
</dbReference>
<dbReference type="InterPro" id="IPR000237">
    <property type="entry name" value="GRIP_dom"/>
</dbReference>
<feature type="coiled-coil region" evidence="1">
    <location>
        <begin position="800"/>
        <end position="1074"/>
    </location>
</feature>
<protein>
    <recommendedName>
        <fullName evidence="2">GRIP domain-containing protein</fullName>
    </recommendedName>
</protein>
<keyword evidence="1" id="KW-0175">Coiled coil</keyword>
<dbReference type="SUPFAM" id="SSF101283">
    <property type="entry name" value="GRIP domain"/>
    <property type="match status" value="1"/>
</dbReference>
<name>A0ABR3IHI0_LOXSC</name>
<dbReference type="PANTHER" id="PTHR19327:SF0">
    <property type="entry name" value="GOLGIN SUBFAMILY A MEMBER 4"/>
    <property type="match status" value="1"/>
</dbReference>